<dbReference type="AlphaFoldDB" id="A0A381Q3T8"/>
<dbReference type="InterPro" id="IPR009959">
    <property type="entry name" value="Cyclase_SnoaL-like"/>
</dbReference>
<dbReference type="InterPro" id="IPR037401">
    <property type="entry name" value="SnoaL-like"/>
</dbReference>
<gene>
    <name evidence="2" type="ORF">METZ01_LOCUS25621</name>
</gene>
<name>A0A381Q3T8_9ZZZZ</name>
<protein>
    <recommendedName>
        <fullName evidence="1">SnoaL-like domain-containing protein</fullName>
    </recommendedName>
</protein>
<dbReference type="Gene3D" id="3.10.450.50">
    <property type="match status" value="1"/>
</dbReference>
<proteinExistence type="predicted"/>
<evidence type="ECO:0000313" key="2">
    <source>
        <dbReference type="EMBL" id="SUZ72767.1"/>
    </source>
</evidence>
<feature type="non-terminal residue" evidence="2">
    <location>
        <position position="1"/>
    </location>
</feature>
<evidence type="ECO:0000259" key="1">
    <source>
        <dbReference type="Pfam" id="PF12680"/>
    </source>
</evidence>
<dbReference type="PANTHER" id="PTHR38436:SF1">
    <property type="entry name" value="ESTER CYCLASE"/>
    <property type="match status" value="1"/>
</dbReference>
<reference evidence="2" key="1">
    <citation type="submission" date="2018-05" db="EMBL/GenBank/DDBJ databases">
        <authorList>
            <person name="Lanie J.A."/>
            <person name="Ng W.-L."/>
            <person name="Kazmierczak K.M."/>
            <person name="Andrzejewski T.M."/>
            <person name="Davidsen T.M."/>
            <person name="Wayne K.J."/>
            <person name="Tettelin H."/>
            <person name="Glass J.I."/>
            <person name="Rusch D."/>
            <person name="Podicherti R."/>
            <person name="Tsui H.-C.T."/>
            <person name="Winkler M.E."/>
        </authorList>
    </citation>
    <scope>NUCLEOTIDE SEQUENCE</scope>
</reference>
<dbReference type="GO" id="GO:0030638">
    <property type="term" value="P:polyketide metabolic process"/>
    <property type="evidence" value="ECO:0007669"/>
    <property type="project" value="InterPro"/>
</dbReference>
<accession>A0A381Q3T8</accession>
<dbReference type="SUPFAM" id="SSF54427">
    <property type="entry name" value="NTF2-like"/>
    <property type="match status" value="1"/>
</dbReference>
<sequence>AWSTLDTDALVEYFTEDGIYHNMPAKPVQGRENLRRFISAFLASWERTDWEIINLISDGDLVMAERMDRTVASGKPIDLPCFGIFEMQNGKIAAWRDYFDMATFTKALQ</sequence>
<dbReference type="EMBL" id="UINC01001158">
    <property type="protein sequence ID" value="SUZ72767.1"/>
    <property type="molecule type" value="Genomic_DNA"/>
</dbReference>
<dbReference type="PANTHER" id="PTHR38436">
    <property type="entry name" value="POLYKETIDE CYCLASE SNOAL-LIKE DOMAIN"/>
    <property type="match status" value="1"/>
</dbReference>
<organism evidence="2">
    <name type="scientific">marine metagenome</name>
    <dbReference type="NCBI Taxonomy" id="408172"/>
    <lineage>
        <taxon>unclassified sequences</taxon>
        <taxon>metagenomes</taxon>
        <taxon>ecological metagenomes</taxon>
    </lineage>
</organism>
<feature type="domain" description="SnoaL-like" evidence="1">
    <location>
        <begin position="1"/>
        <end position="95"/>
    </location>
</feature>
<dbReference type="InterPro" id="IPR032710">
    <property type="entry name" value="NTF2-like_dom_sf"/>
</dbReference>
<dbReference type="Pfam" id="PF12680">
    <property type="entry name" value="SnoaL_2"/>
    <property type="match status" value="1"/>
</dbReference>